<keyword evidence="4" id="KW-1185">Reference proteome</keyword>
<dbReference type="Proteomes" id="UP001158576">
    <property type="component" value="Chromosome 2"/>
</dbReference>
<evidence type="ECO:0000256" key="1">
    <source>
        <dbReference type="SAM" id="SignalP"/>
    </source>
</evidence>
<reference evidence="3 4" key="1">
    <citation type="submission" date="2021-04" db="EMBL/GenBank/DDBJ databases">
        <authorList>
            <person name="Bliznina A."/>
        </authorList>
    </citation>
    <scope>NUCLEOTIDE SEQUENCE [LARGE SCALE GENOMIC DNA]</scope>
</reference>
<evidence type="ECO:0000259" key="2">
    <source>
        <dbReference type="PROSITE" id="PS51186"/>
    </source>
</evidence>
<dbReference type="PROSITE" id="PS51186">
    <property type="entry name" value="GNAT"/>
    <property type="match status" value="1"/>
</dbReference>
<feature type="domain" description="N-acetyltransferase" evidence="2">
    <location>
        <begin position="1"/>
        <end position="164"/>
    </location>
</feature>
<evidence type="ECO:0000313" key="3">
    <source>
        <dbReference type="EMBL" id="CAG5110527.1"/>
    </source>
</evidence>
<protein>
    <submittedName>
        <fullName evidence="3">Oidioi.mRNA.OKI2018_I69.chr2.g4920.t1.cds</fullName>
    </submittedName>
</protein>
<dbReference type="InterPro" id="IPR000182">
    <property type="entry name" value="GNAT_dom"/>
</dbReference>
<organism evidence="3 4">
    <name type="scientific">Oikopleura dioica</name>
    <name type="common">Tunicate</name>
    <dbReference type="NCBI Taxonomy" id="34765"/>
    <lineage>
        <taxon>Eukaryota</taxon>
        <taxon>Metazoa</taxon>
        <taxon>Chordata</taxon>
        <taxon>Tunicata</taxon>
        <taxon>Appendicularia</taxon>
        <taxon>Copelata</taxon>
        <taxon>Oikopleuridae</taxon>
        <taxon>Oikopleura</taxon>
    </lineage>
</organism>
<proteinExistence type="predicted"/>
<feature type="chain" id="PRO_5045942107" evidence="1">
    <location>
        <begin position="18"/>
        <end position="164"/>
    </location>
</feature>
<evidence type="ECO:0000313" key="4">
    <source>
        <dbReference type="Proteomes" id="UP001158576"/>
    </source>
</evidence>
<dbReference type="InterPro" id="IPR016181">
    <property type="entry name" value="Acyl_CoA_acyltransferase"/>
</dbReference>
<sequence length="164" mass="19269">MLVAVWILVVHLHGYNTVHVYLRSRKDMGNLYENHRGRFFVAENSATGELLGTILWKKCKEIPSCLKSRKTADDFIELGSLMVKRNCRKLGVGKMLVNKIKEEAIRLDKDIFLVTSIHNQTADRFYQRNGLKRIAGDIYSFTRILYFFAWVFDHRSLFFIYETK</sequence>
<accession>A0ABN7T2K4</accession>
<dbReference type="EMBL" id="OU015567">
    <property type="protein sequence ID" value="CAG5110527.1"/>
    <property type="molecule type" value="Genomic_DNA"/>
</dbReference>
<dbReference type="Gene3D" id="3.40.630.30">
    <property type="match status" value="1"/>
</dbReference>
<feature type="signal peptide" evidence="1">
    <location>
        <begin position="1"/>
        <end position="17"/>
    </location>
</feature>
<keyword evidence="1" id="KW-0732">Signal</keyword>
<gene>
    <name evidence="3" type="ORF">OKIOD_LOCUS13685</name>
</gene>
<name>A0ABN7T2K4_OIKDI</name>
<dbReference type="Pfam" id="PF00583">
    <property type="entry name" value="Acetyltransf_1"/>
    <property type="match status" value="1"/>
</dbReference>
<dbReference type="SUPFAM" id="SSF55729">
    <property type="entry name" value="Acyl-CoA N-acyltransferases (Nat)"/>
    <property type="match status" value="1"/>
</dbReference>